<evidence type="ECO:0000256" key="10">
    <source>
        <dbReference type="HAMAP-Rule" id="MF_00406"/>
    </source>
</evidence>
<evidence type="ECO:0000256" key="2">
    <source>
        <dbReference type="ARBA" id="ARBA00004496"/>
    </source>
</evidence>
<comment type="similarity">
    <text evidence="3 10">Belongs to the thioester dehydratase family. FabZ subfamily.</text>
</comment>
<dbReference type="NCBIfam" id="NF000582">
    <property type="entry name" value="PRK00006.1"/>
    <property type="match status" value="1"/>
</dbReference>
<organism evidence="11 12">
    <name type="scientific">Ammoniphilus oxalaticus</name>
    <dbReference type="NCBI Taxonomy" id="66863"/>
    <lineage>
        <taxon>Bacteria</taxon>
        <taxon>Bacillati</taxon>
        <taxon>Bacillota</taxon>
        <taxon>Bacilli</taxon>
        <taxon>Bacillales</taxon>
        <taxon>Paenibacillaceae</taxon>
        <taxon>Aneurinibacillus group</taxon>
        <taxon>Ammoniphilus</taxon>
    </lineage>
</organism>
<dbReference type="InterPro" id="IPR029069">
    <property type="entry name" value="HotDog_dom_sf"/>
</dbReference>
<dbReference type="Proteomes" id="UP000284219">
    <property type="component" value="Unassembled WGS sequence"/>
</dbReference>
<comment type="catalytic activity">
    <reaction evidence="1 10">
        <text>a (3R)-hydroxyacyl-[ACP] = a (2E)-enoyl-[ACP] + H2O</text>
        <dbReference type="Rhea" id="RHEA:13097"/>
        <dbReference type="Rhea" id="RHEA-COMP:9925"/>
        <dbReference type="Rhea" id="RHEA-COMP:9945"/>
        <dbReference type="ChEBI" id="CHEBI:15377"/>
        <dbReference type="ChEBI" id="CHEBI:78784"/>
        <dbReference type="ChEBI" id="CHEBI:78827"/>
        <dbReference type="EC" id="4.2.1.59"/>
    </reaction>
</comment>
<dbReference type="OrthoDB" id="9772788at2"/>
<proteinExistence type="inferred from homology"/>
<dbReference type="GO" id="GO:0016020">
    <property type="term" value="C:membrane"/>
    <property type="evidence" value="ECO:0007669"/>
    <property type="project" value="GOC"/>
</dbReference>
<dbReference type="PANTHER" id="PTHR30272">
    <property type="entry name" value="3-HYDROXYACYL-[ACYL-CARRIER-PROTEIN] DEHYDRATASE"/>
    <property type="match status" value="1"/>
</dbReference>
<dbReference type="GO" id="GO:0005737">
    <property type="term" value="C:cytoplasm"/>
    <property type="evidence" value="ECO:0007669"/>
    <property type="project" value="UniProtKB-SubCell"/>
</dbReference>
<keyword evidence="8 10" id="KW-0456">Lyase</keyword>
<protein>
    <recommendedName>
        <fullName evidence="10">3-hydroxyacyl-[acyl-carrier-protein] dehydratase FabZ</fullName>
        <ecNumber evidence="10">4.2.1.59</ecNumber>
    </recommendedName>
    <alternativeName>
        <fullName evidence="10">(3R)-hydroxymyristoyl-[acyl-carrier-protein] dehydratase</fullName>
        <shortName evidence="10">(3R)-hydroxymyristoyl-ACP dehydrase</shortName>
    </alternativeName>
    <alternativeName>
        <fullName evidence="10">Beta-hydroxyacyl-ACP dehydratase</fullName>
    </alternativeName>
</protein>
<dbReference type="NCBIfam" id="TIGR01750">
    <property type="entry name" value="fabZ"/>
    <property type="match status" value="1"/>
</dbReference>
<dbReference type="InterPro" id="IPR013114">
    <property type="entry name" value="FabA_FabZ"/>
</dbReference>
<dbReference type="AlphaFoldDB" id="A0A419SH40"/>
<dbReference type="HAMAP" id="MF_00406">
    <property type="entry name" value="FabZ"/>
    <property type="match status" value="1"/>
</dbReference>
<dbReference type="Pfam" id="PF07977">
    <property type="entry name" value="FabA"/>
    <property type="match status" value="1"/>
</dbReference>
<evidence type="ECO:0000256" key="9">
    <source>
        <dbReference type="ARBA" id="ARBA00025049"/>
    </source>
</evidence>
<keyword evidence="6 10" id="KW-0441">Lipid A biosynthesis</keyword>
<keyword evidence="7 10" id="KW-0443">Lipid metabolism</keyword>
<comment type="caution">
    <text evidence="11">The sequence shown here is derived from an EMBL/GenBank/DDBJ whole genome shotgun (WGS) entry which is preliminary data.</text>
</comment>
<comment type="subcellular location">
    <subcellularLocation>
        <location evidence="2 10">Cytoplasm</location>
    </subcellularLocation>
</comment>
<dbReference type="GO" id="GO:0006633">
    <property type="term" value="P:fatty acid biosynthetic process"/>
    <property type="evidence" value="ECO:0007669"/>
    <property type="project" value="UniProtKB-UniRule"/>
</dbReference>
<evidence type="ECO:0000256" key="1">
    <source>
        <dbReference type="ARBA" id="ARBA00001055"/>
    </source>
</evidence>
<evidence type="ECO:0000313" key="12">
    <source>
        <dbReference type="Proteomes" id="UP000284219"/>
    </source>
</evidence>
<evidence type="ECO:0000256" key="7">
    <source>
        <dbReference type="ARBA" id="ARBA00023098"/>
    </source>
</evidence>
<dbReference type="RefSeq" id="WP_120190586.1">
    <property type="nucleotide sequence ID" value="NZ_MCHY01000009.1"/>
</dbReference>
<evidence type="ECO:0000256" key="8">
    <source>
        <dbReference type="ARBA" id="ARBA00023239"/>
    </source>
</evidence>
<evidence type="ECO:0000256" key="6">
    <source>
        <dbReference type="ARBA" id="ARBA00022556"/>
    </source>
</evidence>
<comment type="function">
    <text evidence="9 10">Involved in unsaturated fatty acids biosynthesis. Catalyzes the dehydration of short chain beta-hydroxyacyl-ACPs and long chain saturated and unsaturated beta-hydroxyacyl-ACPs.</text>
</comment>
<dbReference type="PANTHER" id="PTHR30272:SF1">
    <property type="entry name" value="3-HYDROXYACYL-[ACYL-CARRIER-PROTEIN] DEHYDRATASE"/>
    <property type="match status" value="1"/>
</dbReference>
<keyword evidence="4 10" id="KW-0963">Cytoplasm</keyword>
<feature type="active site" evidence="10">
    <location>
        <position position="48"/>
    </location>
</feature>
<dbReference type="EC" id="4.2.1.59" evidence="10"/>
<dbReference type="CDD" id="cd01288">
    <property type="entry name" value="FabZ"/>
    <property type="match status" value="1"/>
</dbReference>
<dbReference type="Gene3D" id="3.10.129.10">
    <property type="entry name" value="Hotdog Thioesterase"/>
    <property type="match status" value="1"/>
</dbReference>
<accession>A0A419SH40</accession>
<name>A0A419SH40_9BACL</name>
<keyword evidence="12" id="KW-1185">Reference proteome</keyword>
<dbReference type="GO" id="GO:0019171">
    <property type="term" value="F:(3R)-hydroxyacyl-[acyl-carrier-protein] dehydratase activity"/>
    <property type="evidence" value="ECO:0007669"/>
    <property type="project" value="UniProtKB-EC"/>
</dbReference>
<dbReference type="FunFam" id="3.10.129.10:FF:000001">
    <property type="entry name" value="3-hydroxyacyl-[acyl-carrier-protein] dehydratase FabZ"/>
    <property type="match status" value="1"/>
</dbReference>
<gene>
    <name evidence="10" type="primary">fabZ</name>
    <name evidence="11" type="ORF">BEP19_12795</name>
</gene>
<keyword evidence="5 10" id="KW-0444">Lipid biosynthesis</keyword>
<reference evidence="11 12" key="1">
    <citation type="submission" date="2016-08" db="EMBL/GenBank/DDBJ databases">
        <title>Novel Firmicute Genomes.</title>
        <authorList>
            <person name="Poppleton D.I."/>
            <person name="Gribaldo S."/>
        </authorList>
    </citation>
    <scope>NUCLEOTIDE SEQUENCE [LARGE SCALE GENOMIC DNA]</scope>
    <source>
        <strain evidence="11 12">RAOx-1</strain>
    </source>
</reference>
<evidence type="ECO:0000256" key="3">
    <source>
        <dbReference type="ARBA" id="ARBA00009174"/>
    </source>
</evidence>
<evidence type="ECO:0000313" key="11">
    <source>
        <dbReference type="EMBL" id="RKD23097.1"/>
    </source>
</evidence>
<dbReference type="GO" id="GO:0009245">
    <property type="term" value="P:lipid A biosynthetic process"/>
    <property type="evidence" value="ECO:0007669"/>
    <property type="project" value="UniProtKB-UniRule"/>
</dbReference>
<sequence length="142" mass="15559">MLNIEQIKEIIPHRYPFLLVDRVLELEPGKRAVGIKNVSANEPFFQGHFPEYAVMPGVLIIEALAQVGAVAALSLEENKGKIAFFAGIDKVRFREQVRPGDTLTLEIEMSAMRRGIGRGKAVARIGEKVAAEGELMFAIGNG</sequence>
<dbReference type="SUPFAM" id="SSF54637">
    <property type="entry name" value="Thioesterase/thiol ester dehydrase-isomerase"/>
    <property type="match status" value="1"/>
</dbReference>
<dbReference type="InterPro" id="IPR010084">
    <property type="entry name" value="FabZ"/>
</dbReference>
<evidence type="ECO:0000256" key="4">
    <source>
        <dbReference type="ARBA" id="ARBA00022490"/>
    </source>
</evidence>
<evidence type="ECO:0000256" key="5">
    <source>
        <dbReference type="ARBA" id="ARBA00022516"/>
    </source>
</evidence>
<dbReference type="EMBL" id="MCHY01000009">
    <property type="protein sequence ID" value="RKD23097.1"/>
    <property type="molecule type" value="Genomic_DNA"/>
</dbReference>